<evidence type="ECO:0000313" key="1">
    <source>
        <dbReference type="EMBL" id="KAF3110565.1"/>
    </source>
</evidence>
<accession>A0A7C8JF36</accession>
<evidence type="ECO:0000313" key="2">
    <source>
        <dbReference type="Proteomes" id="UP000475325"/>
    </source>
</evidence>
<comment type="caution">
    <text evidence="1">The sequence shown here is derived from an EMBL/GenBank/DDBJ whole genome shotgun (WGS) entry which is preliminary data.</text>
</comment>
<sequence>MIHVFGGNLKRPSSPYKLFKSVYRQFVCCFVVFSTALFYESYRMHQIVVEISLPSDNASRSEGLSGGMIQEEIPKVLAKGGSRLMKIFLLGRAPCYSPRAHG</sequence>
<dbReference type="EMBL" id="WIQW01000005">
    <property type="protein sequence ID" value="KAF3110565.1"/>
    <property type="molecule type" value="Genomic_DNA"/>
</dbReference>
<reference evidence="1 2" key="1">
    <citation type="submission" date="2019-06" db="EMBL/GenBank/DDBJ databases">
        <authorList>
            <person name="Palmer J.M."/>
        </authorList>
    </citation>
    <scope>NUCLEOTIDE SEQUENCE [LARGE SCALE GENOMIC DNA]</scope>
    <source>
        <strain evidence="1 2">TWF102</strain>
    </source>
</reference>
<organism evidence="1 2">
    <name type="scientific">Orbilia oligospora</name>
    <name type="common">Nematode-trapping fungus</name>
    <name type="synonym">Arthrobotrys oligospora</name>
    <dbReference type="NCBI Taxonomy" id="2813651"/>
    <lineage>
        <taxon>Eukaryota</taxon>
        <taxon>Fungi</taxon>
        <taxon>Dikarya</taxon>
        <taxon>Ascomycota</taxon>
        <taxon>Pezizomycotina</taxon>
        <taxon>Orbiliomycetes</taxon>
        <taxon>Orbiliales</taxon>
        <taxon>Orbiliaceae</taxon>
        <taxon>Orbilia</taxon>
    </lineage>
</organism>
<protein>
    <submittedName>
        <fullName evidence="1">Uncharacterized protein</fullName>
    </submittedName>
</protein>
<dbReference type="AlphaFoldDB" id="A0A7C8JF36"/>
<dbReference type="Proteomes" id="UP000475325">
    <property type="component" value="Unassembled WGS sequence"/>
</dbReference>
<name>A0A7C8JF36_ORBOL</name>
<gene>
    <name evidence="1" type="ORF">TWF102_008140</name>
</gene>
<proteinExistence type="predicted"/>